<dbReference type="Proteomes" id="UP001189624">
    <property type="component" value="Chromosome 6"/>
</dbReference>
<evidence type="ECO:0000313" key="2">
    <source>
        <dbReference type="Proteomes" id="UP001189624"/>
    </source>
</evidence>
<sequence>MSKCQEGRTRWGRQATWDHRNVSNKHVFDTFGKTLEKWNPQQDSCLSGGRYSHERPKLIRYEIE</sequence>
<name>A0AA86SSE9_9FABA</name>
<protein>
    <submittedName>
        <fullName evidence="1">Uncharacterized protein</fullName>
    </submittedName>
</protein>
<gene>
    <name evidence="1" type="ORF">AYBTSS11_LOCUS19620</name>
</gene>
<evidence type="ECO:0000313" key="1">
    <source>
        <dbReference type="EMBL" id="CAJ1963149.1"/>
    </source>
</evidence>
<keyword evidence="2" id="KW-1185">Reference proteome</keyword>
<reference evidence="1" key="1">
    <citation type="submission" date="2023-10" db="EMBL/GenBank/DDBJ databases">
        <authorList>
            <person name="Domelevo Entfellner J.-B."/>
        </authorList>
    </citation>
    <scope>NUCLEOTIDE SEQUENCE</scope>
</reference>
<organism evidence="1 2">
    <name type="scientific">Sphenostylis stenocarpa</name>
    <dbReference type="NCBI Taxonomy" id="92480"/>
    <lineage>
        <taxon>Eukaryota</taxon>
        <taxon>Viridiplantae</taxon>
        <taxon>Streptophyta</taxon>
        <taxon>Embryophyta</taxon>
        <taxon>Tracheophyta</taxon>
        <taxon>Spermatophyta</taxon>
        <taxon>Magnoliopsida</taxon>
        <taxon>eudicotyledons</taxon>
        <taxon>Gunneridae</taxon>
        <taxon>Pentapetalae</taxon>
        <taxon>rosids</taxon>
        <taxon>fabids</taxon>
        <taxon>Fabales</taxon>
        <taxon>Fabaceae</taxon>
        <taxon>Papilionoideae</taxon>
        <taxon>50 kb inversion clade</taxon>
        <taxon>NPAAA clade</taxon>
        <taxon>indigoferoid/millettioid clade</taxon>
        <taxon>Phaseoleae</taxon>
        <taxon>Sphenostylis</taxon>
    </lineage>
</organism>
<dbReference type="EMBL" id="OY731403">
    <property type="protein sequence ID" value="CAJ1963149.1"/>
    <property type="molecule type" value="Genomic_DNA"/>
</dbReference>
<accession>A0AA86SSE9</accession>
<proteinExistence type="predicted"/>
<dbReference type="AlphaFoldDB" id="A0AA86SSE9"/>
<dbReference type="Gramene" id="rna-AYBTSS11_LOCUS19620">
    <property type="protein sequence ID" value="CAJ1963149.1"/>
    <property type="gene ID" value="gene-AYBTSS11_LOCUS19620"/>
</dbReference>